<dbReference type="PANTHER" id="PTHR11908">
    <property type="entry name" value="XANTHINE DEHYDROGENASE"/>
    <property type="match status" value="1"/>
</dbReference>
<sequence>WLPRRRPPSAALFAVNGQRFELRGGDDPGATLLDFIRTRTRFTGPKLGCGEGGCGACVVLLSTYDAAADQVSHAAVSSCLTLVHGLHHCAVTTTEGLGNSRDGLHAVHARFAGFHASQCGFCTPGMCMSLAAALAGAEGKGSGPPPREGFSRLTSADAERAVVGNLCRCTGYRPIADACKSFAADVDLEDLGLNSFWKKGDAHVDKLPPYKEGSIGAFPEFLKAEIRASLRVDKCMSATVMVGSESSWHRPRSVEEYYRLIASDSFDGSGTKVVAGNTSSGVYREAEVYDRYIDLRDIPELNSVSKDSEGVQIGAATSISRVIEILRREGDDCKDVIFGKIADHMEKVSSYYVRNTATLGGNLVMAQRDEFPSDIATILLAAGSSVCIQVSSGKLNVTLDEFLEMPPCDYKALLLSISVPRCTPDNVSSSAGAVNMTGDKTESSLLFETYRAAPRPLGNAVAYLNCAFFAQISSDESSGSLILEKLHLAFGAFGTRHAIRARDVEKYLVGKPISASVLLEACNVLKKSIVPKEGTTHSAYRSSLAVAFLFTFLYPMTKRNVKPARSARLNGHAASDTNGNPNCPPSADIDLSLKETNGVKSGLHSNDHILESCKQIVEIGKDYLPVGIPAKKVGAELQASGEAVYVDDIPSPEGCLYGAFVYSTKPLAHVNSIELDPSLEQLKTVAVITVKDIPKGGVNFGANTIFGPEPLFGDPLTQCAGEPLGIVVAETRNFANIAAKRAVVTYSTETLDSPVLSIEEAVRRCSYFETPPFLLPQNIGDFSKGMEEADQKIYSAEVKLNSQYYFYMETQTALAIPDEDNCMVVYSSSQCPEAAQNNIATCLGLPCHSVRVITRRVGGGFGGKAVRSLPVATACALAAFKLRRPVRMYLDRKTDMIMTGGRHPMKICYSIGFKSDGKVTGLHVDLFINAGMTMDISPIIPHNFIEALKKYNWGAFSYDAKICKTNISTRSAMRGPGEVQGSYVAEAIIEHVASVLSTDANLVRQRNIHTVESLALFHSECLENALGYTLPSICNQLTASANYQYRSEIIQTFNKTSQWKKRGLSFVPIVHKVLSRPTPGKVSILNDGSIVVEVGGIELGQGLWTKVKQMAAFGLGQLWADRSQDLLERVRVIQADTLSVVQGGWTTGSTTSECSCEAVRLACNIMVDRLKSLKEQLQEKHGKVSWDGLISQAKMAGVDLSAREYYIPGASGSYLNYGAAASEVEIDLLTGATTVLRSDLIYDCGQSLNPAVDMGQVEGAFVQGIGYFMSEEYVTNTDGLVVSDGTWTYKIPTVDTIPKQFNVELRNSGFHKKRVLSSKASGEPPLLLAASVHCATRDAIAAARKELHCCGSGSSSPSFFELEVPAIMPVVKELCGLDNVEKYLETLVGSK</sequence>
<comment type="cofactor">
    <cofactor evidence="1 19">
        <name>FAD</name>
        <dbReference type="ChEBI" id="CHEBI:57692"/>
    </cofactor>
</comment>
<feature type="binding site" evidence="20">
    <location>
        <position position="122"/>
    </location>
    <ligand>
        <name>[2Fe-2S] cluster</name>
        <dbReference type="ChEBI" id="CHEBI:190135"/>
        <label>2</label>
    </ligand>
</feature>
<dbReference type="SUPFAM" id="SSF54292">
    <property type="entry name" value="2Fe-2S ferredoxin-like"/>
    <property type="match status" value="1"/>
</dbReference>
<keyword evidence="6 20" id="KW-0001">2Fe-2S</keyword>
<dbReference type="SUPFAM" id="SSF56176">
    <property type="entry name" value="FAD-binding/transporter-associated domain-like"/>
    <property type="match status" value="1"/>
</dbReference>
<dbReference type="InterPro" id="IPR012675">
    <property type="entry name" value="Beta-grasp_dom_sf"/>
</dbReference>
<dbReference type="InterPro" id="IPR002888">
    <property type="entry name" value="2Fe-2S-bd"/>
</dbReference>
<dbReference type="PANTHER" id="PTHR11908:SF132">
    <property type="entry name" value="ALDEHYDE OXIDASE 1-RELATED"/>
    <property type="match status" value="1"/>
</dbReference>
<dbReference type="SUPFAM" id="SSF55447">
    <property type="entry name" value="CO dehydrogenase flavoprotein C-terminal domain-like"/>
    <property type="match status" value="1"/>
</dbReference>
<feature type="binding site" evidence="20">
    <location>
        <position position="119"/>
    </location>
    <ligand>
        <name>[2Fe-2S] cluster</name>
        <dbReference type="ChEBI" id="CHEBI:190135"/>
        <label>2</label>
    </ligand>
</feature>
<feature type="binding site" evidence="20">
    <location>
        <position position="861"/>
    </location>
    <ligand>
        <name>Mo-molybdopterin</name>
        <dbReference type="ChEBI" id="CHEBI:71302"/>
    </ligand>
    <ligandPart>
        <name>Mo</name>
        <dbReference type="ChEBI" id="CHEBI:28685"/>
    </ligandPart>
</feature>
<evidence type="ECO:0000256" key="2">
    <source>
        <dbReference type="ARBA" id="ARBA00006849"/>
    </source>
</evidence>
<dbReference type="Gene3D" id="3.30.390.50">
    <property type="entry name" value="CO dehydrogenase flavoprotein, C-terminal domain"/>
    <property type="match status" value="1"/>
</dbReference>
<dbReference type="InterPro" id="IPR016208">
    <property type="entry name" value="Ald_Oxase/xanthine_DH-like"/>
</dbReference>
<dbReference type="Gene3D" id="1.10.150.120">
    <property type="entry name" value="[2Fe-2S]-binding domain"/>
    <property type="match status" value="1"/>
</dbReference>
<dbReference type="PIRSF" id="PIRSF000127">
    <property type="entry name" value="Xanthine_DH"/>
    <property type="match status" value="1"/>
</dbReference>
<evidence type="ECO:0000256" key="13">
    <source>
        <dbReference type="ARBA" id="ARBA00023027"/>
    </source>
</evidence>
<reference evidence="24" key="1">
    <citation type="journal article" date="2017" name="Gigascience">
        <title>The first near-complete assembly of the hexaploid bread wheat genome, Triticum aestivum.</title>
        <authorList>
            <person name="Zimin A.V."/>
            <person name="Puiu D."/>
            <person name="Hall R."/>
            <person name="Kingan S."/>
            <person name="Clavijo B.J."/>
            <person name="Salzberg S.L."/>
        </authorList>
    </citation>
    <scope>NUCLEOTIDE SEQUENCE</scope>
    <source>
        <tissue evidence="24">Leaf</tissue>
    </source>
</reference>
<name>A0A9R1ES69_WHEAT</name>
<dbReference type="SUPFAM" id="SSF56003">
    <property type="entry name" value="Molybdenum cofactor-binding domain"/>
    <property type="match status" value="1"/>
</dbReference>
<feature type="binding site" evidence="20">
    <location>
        <position position="57"/>
    </location>
    <ligand>
        <name>[2Fe-2S] cluster</name>
        <dbReference type="ChEBI" id="CHEBI:190135"/>
        <label>1</label>
    </ligand>
</feature>
<evidence type="ECO:0000259" key="22">
    <source>
        <dbReference type="PROSITE" id="PS51085"/>
    </source>
</evidence>
<dbReference type="InterPro" id="IPR000674">
    <property type="entry name" value="Ald_Oxase/Xan_DH_a/b"/>
</dbReference>
<feature type="binding site" evidence="20">
    <location>
        <position position="169"/>
    </location>
    <ligand>
        <name>[2Fe-2S] cluster</name>
        <dbReference type="ChEBI" id="CHEBI:190135"/>
        <label>2</label>
    </ligand>
</feature>
<dbReference type="SMART" id="SM01092">
    <property type="entry name" value="CO_deh_flav_C"/>
    <property type="match status" value="1"/>
</dbReference>
<evidence type="ECO:0000256" key="6">
    <source>
        <dbReference type="ARBA" id="ARBA00022714"/>
    </source>
</evidence>
<evidence type="ECO:0000256" key="19">
    <source>
        <dbReference type="PIRSR" id="PIRSR000127-2"/>
    </source>
</evidence>
<organism evidence="24">
    <name type="scientific">Triticum aestivum</name>
    <name type="common">Wheat</name>
    <dbReference type="NCBI Taxonomy" id="4565"/>
    <lineage>
        <taxon>Eukaryota</taxon>
        <taxon>Viridiplantae</taxon>
        <taxon>Streptophyta</taxon>
        <taxon>Embryophyta</taxon>
        <taxon>Tracheophyta</taxon>
        <taxon>Spermatophyta</taxon>
        <taxon>Magnoliopsida</taxon>
        <taxon>Liliopsida</taxon>
        <taxon>Poales</taxon>
        <taxon>Poaceae</taxon>
        <taxon>BOP clade</taxon>
        <taxon>Pooideae</taxon>
        <taxon>Triticodae</taxon>
        <taxon>Triticeae</taxon>
        <taxon>Triticinae</taxon>
        <taxon>Triticum</taxon>
    </lineage>
</organism>
<feature type="domain" description="FAD-binding PCMH-type" evidence="23">
    <location>
        <begin position="241"/>
        <end position="424"/>
    </location>
</feature>
<protein>
    <recommendedName>
        <fullName evidence="3">aldehyde oxidase</fullName>
        <ecNumber evidence="3">1.2.3.1</ecNumber>
    </recommendedName>
</protein>
<feature type="non-terminal residue" evidence="24">
    <location>
        <position position="1"/>
    </location>
</feature>
<dbReference type="Pfam" id="PF02738">
    <property type="entry name" value="MoCoBD_1"/>
    <property type="match status" value="1"/>
</dbReference>
<dbReference type="PROSITE" id="PS00197">
    <property type="entry name" value="2FE2S_FER_1"/>
    <property type="match status" value="1"/>
</dbReference>
<keyword evidence="5" id="KW-0285">Flavoprotein</keyword>
<feature type="binding site" evidence="20">
    <location>
        <position position="830"/>
    </location>
    <ligand>
        <name>Mo-molybdopterin</name>
        <dbReference type="ChEBI" id="CHEBI:71302"/>
    </ligand>
    <ligandPart>
        <name>Mo</name>
        <dbReference type="ChEBI" id="CHEBI:28685"/>
    </ligandPart>
</feature>
<keyword evidence="11 20" id="KW-0408">Iron</keyword>
<dbReference type="SUPFAM" id="SSF54665">
    <property type="entry name" value="CO dehydrogenase molybdoprotein N-domain-like"/>
    <property type="match status" value="1"/>
</dbReference>
<comment type="cofactor">
    <cofactor evidence="15">
        <name>[2Fe-2S] cluster</name>
        <dbReference type="ChEBI" id="CHEBI:190135"/>
    </cofactor>
</comment>
<evidence type="ECO:0000256" key="20">
    <source>
        <dbReference type="PIRSR" id="PIRSR000127-3"/>
    </source>
</evidence>
<evidence type="ECO:0000256" key="1">
    <source>
        <dbReference type="ARBA" id="ARBA00001974"/>
    </source>
</evidence>
<dbReference type="OrthoDB" id="8300278at2759"/>
<evidence type="ECO:0000256" key="18">
    <source>
        <dbReference type="PIRSR" id="PIRSR000127-1"/>
    </source>
</evidence>
<dbReference type="Pfam" id="PF03450">
    <property type="entry name" value="CO_deh_flav_C"/>
    <property type="match status" value="1"/>
</dbReference>
<dbReference type="Gene3D" id="3.90.1170.50">
    <property type="entry name" value="Aldehyde oxidase/xanthine dehydrogenase, a/b hammerhead"/>
    <property type="match status" value="1"/>
</dbReference>
<comment type="similarity">
    <text evidence="2">Belongs to the xanthine dehydrogenase family.</text>
</comment>
<dbReference type="GO" id="GO:0009851">
    <property type="term" value="P:auxin biosynthetic process"/>
    <property type="evidence" value="ECO:0007669"/>
    <property type="project" value="UniProtKB-KW"/>
</dbReference>
<keyword evidence="7 20" id="KW-0479">Metal-binding</keyword>
<keyword evidence="12 20" id="KW-0411">Iron-sulfur</keyword>
<evidence type="ECO:0000256" key="5">
    <source>
        <dbReference type="ARBA" id="ARBA00022630"/>
    </source>
</evidence>
<dbReference type="Pfam" id="PF00111">
    <property type="entry name" value="Fer2"/>
    <property type="match status" value="1"/>
</dbReference>
<comment type="cofactor">
    <cofactor evidence="20">
        <name>[2Fe-2S] cluster</name>
        <dbReference type="ChEBI" id="CHEBI:190135"/>
    </cofactor>
    <text evidence="20">Binds 2 [2Fe-2S] clusters.</text>
</comment>
<dbReference type="Pfam" id="PF20256">
    <property type="entry name" value="MoCoBD_2"/>
    <property type="match status" value="1"/>
</dbReference>
<dbReference type="InterPro" id="IPR036683">
    <property type="entry name" value="CO_DH_flav_C_dom_sf"/>
</dbReference>
<dbReference type="Pfam" id="PF00941">
    <property type="entry name" value="FAD_binding_5"/>
    <property type="match status" value="1"/>
</dbReference>
<evidence type="ECO:0000256" key="14">
    <source>
        <dbReference type="ARBA" id="ARBA00023070"/>
    </source>
</evidence>
<dbReference type="Gene3D" id="3.30.365.10">
    <property type="entry name" value="Aldehyde oxidase/xanthine dehydrogenase, molybdopterin binding domain"/>
    <property type="match status" value="4"/>
</dbReference>
<feature type="binding site" evidence="20">
    <location>
        <position position="54"/>
    </location>
    <ligand>
        <name>[2Fe-2S] cluster</name>
        <dbReference type="ChEBI" id="CHEBI:190135"/>
        <label>1</label>
    </ligand>
</feature>
<feature type="binding site" evidence="19">
    <location>
        <position position="374"/>
    </location>
    <ligand>
        <name>FAD</name>
        <dbReference type="ChEBI" id="CHEBI:57692"/>
    </ligand>
</feature>
<evidence type="ECO:0000256" key="8">
    <source>
        <dbReference type="ARBA" id="ARBA00022827"/>
    </source>
</evidence>
<dbReference type="FunFam" id="3.10.20.30:FF:000012">
    <property type="entry name" value="Xanthine dehydrogenase/oxidase"/>
    <property type="match status" value="1"/>
</dbReference>
<proteinExistence type="inferred from homology"/>
<keyword evidence="8 19" id="KW-0274">FAD</keyword>
<dbReference type="PROSITE" id="PS51387">
    <property type="entry name" value="FAD_PCMH"/>
    <property type="match status" value="1"/>
</dbReference>
<comment type="caution">
    <text evidence="24">The sequence shown here is derived from an EMBL/GenBank/DDBJ whole genome shotgun (WGS) entry which is preliminary data.</text>
</comment>
<dbReference type="FunFam" id="1.10.150.120:FF:000006">
    <property type="entry name" value="Aldehyde oxidase"/>
    <property type="match status" value="1"/>
</dbReference>
<evidence type="ECO:0000256" key="16">
    <source>
        <dbReference type="ARBA" id="ARBA00047679"/>
    </source>
</evidence>
<keyword evidence="4 20" id="KW-0500">Molybdenum</keyword>
<feature type="binding site" evidence="20">
    <location>
        <position position="49"/>
    </location>
    <ligand>
        <name>[2Fe-2S] cluster</name>
        <dbReference type="ChEBI" id="CHEBI:190135"/>
        <label>1</label>
    </ligand>
</feature>
<dbReference type="GO" id="GO:0005506">
    <property type="term" value="F:iron ion binding"/>
    <property type="evidence" value="ECO:0007669"/>
    <property type="project" value="InterPro"/>
</dbReference>
<feature type="active site" description="Proton acceptor" evidence="18">
    <location>
        <position position="1323"/>
    </location>
</feature>
<dbReference type="InterPro" id="IPR001041">
    <property type="entry name" value="2Fe-2S_ferredoxin-type"/>
</dbReference>
<dbReference type="InterPro" id="IPR005107">
    <property type="entry name" value="CO_DH_flav_C"/>
</dbReference>
<evidence type="ECO:0000256" key="21">
    <source>
        <dbReference type="SAM" id="MobiDB-lite"/>
    </source>
</evidence>
<dbReference type="InterPro" id="IPR036318">
    <property type="entry name" value="FAD-bd_PCMH-like_sf"/>
</dbReference>
<keyword evidence="10" id="KW-0560">Oxidoreductase</keyword>
<dbReference type="SUPFAM" id="SSF47741">
    <property type="entry name" value="CO dehydrogenase ISP C-domain like"/>
    <property type="match status" value="1"/>
</dbReference>
<feature type="binding site" evidence="20">
    <location>
        <position position="974"/>
    </location>
    <ligand>
        <name>Mo-molybdopterin</name>
        <dbReference type="ChEBI" id="CHEBI:71302"/>
    </ligand>
    <ligandPart>
        <name>Mo</name>
        <dbReference type="ChEBI" id="CHEBI:28685"/>
    </ligandPart>
</feature>
<dbReference type="EC" id="1.2.3.1" evidence="3"/>
<evidence type="ECO:0000256" key="17">
    <source>
        <dbReference type="ARBA" id="ARBA00066063"/>
    </source>
</evidence>
<feature type="binding site" evidence="19">
    <location>
        <position position="451"/>
    </location>
    <ligand>
        <name>FAD</name>
        <dbReference type="ChEBI" id="CHEBI:57692"/>
    </ligand>
</feature>
<dbReference type="EMBL" id="CM022216">
    <property type="protein sequence ID" value="KAF7015852.1"/>
    <property type="molecule type" value="Genomic_DNA"/>
</dbReference>
<comment type="subunit">
    <text evidence="17">Aldehyde oxidases (AO) are homodimers and heterodimers of AO subunits.</text>
</comment>
<evidence type="ECO:0000259" key="23">
    <source>
        <dbReference type="PROSITE" id="PS51387"/>
    </source>
</evidence>
<dbReference type="GO" id="GO:0051537">
    <property type="term" value="F:2 iron, 2 sulfur cluster binding"/>
    <property type="evidence" value="ECO:0007669"/>
    <property type="project" value="UniProtKB-KW"/>
</dbReference>
<evidence type="ECO:0000256" key="3">
    <source>
        <dbReference type="ARBA" id="ARBA00013041"/>
    </source>
</evidence>
<evidence type="ECO:0000256" key="4">
    <source>
        <dbReference type="ARBA" id="ARBA00022505"/>
    </source>
</evidence>
<dbReference type="Gene3D" id="3.10.20.30">
    <property type="match status" value="1"/>
</dbReference>
<dbReference type="Pfam" id="PF01799">
    <property type="entry name" value="Fer2_2"/>
    <property type="match status" value="1"/>
</dbReference>
<reference evidence="24" key="2">
    <citation type="submission" date="2020-03" db="EMBL/GenBank/DDBJ databases">
        <title>The second near-complete assembly of the hexaploid bread wheat (Triticum aestivum) genome.</title>
        <authorList>
            <person name="Zimin A.V."/>
            <person name="Puiu D."/>
            <person name="Shumante A."/>
            <person name="Alonge M."/>
            <person name="Salzberg S.L."/>
        </authorList>
    </citation>
    <scope>NUCLEOTIDE SEQUENCE</scope>
    <source>
        <tissue evidence="24">Leaf</tissue>
    </source>
</reference>
<dbReference type="PROSITE" id="PS51085">
    <property type="entry name" value="2FE2S_FER_2"/>
    <property type="match status" value="1"/>
</dbReference>
<evidence type="ECO:0000313" key="24">
    <source>
        <dbReference type="EMBL" id="KAF7015852.1"/>
    </source>
</evidence>
<evidence type="ECO:0000256" key="7">
    <source>
        <dbReference type="ARBA" id="ARBA00022723"/>
    </source>
</evidence>
<dbReference type="InterPro" id="IPR037165">
    <property type="entry name" value="AldOxase/xan_DH_Mopterin-bd_sf"/>
</dbReference>
<dbReference type="Proteomes" id="UP000815260">
    <property type="component" value="Chromosome 2D"/>
</dbReference>
<evidence type="ECO:0000256" key="11">
    <source>
        <dbReference type="ARBA" id="ARBA00023004"/>
    </source>
</evidence>
<dbReference type="SMART" id="SM01008">
    <property type="entry name" value="Ald_Xan_dh_C"/>
    <property type="match status" value="1"/>
</dbReference>
<feature type="domain" description="2Fe-2S ferredoxin-type" evidence="22">
    <location>
        <begin position="9"/>
        <end position="97"/>
    </location>
</feature>
<dbReference type="GO" id="GO:0009688">
    <property type="term" value="P:abscisic acid biosynthetic process"/>
    <property type="evidence" value="ECO:0007669"/>
    <property type="project" value="UniProtKB-KW"/>
</dbReference>
<dbReference type="InterPro" id="IPR046867">
    <property type="entry name" value="AldOxase/xan_DH_MoCoBD2"/>
</dbReference>
<feature type="binding site" evidence="20">
    <location>
        <position position="1148"/>
    </location>
    <ligand>
        <name>Mo-molybdopterin</name>
        <dbReference type="ChEBI" id="CHEBI:71302"/>
    </ligand>
    <ligandPart>
        <name>Mo</name>
        <dbReference type="ChEBI" id="CHEBI:28685"/>
    </ligandPart>
</feature>
<dbReference type="InterPro" id="IPR036010">
    <property type="entry name" value="2Fe-2S_ferredoxin-like_sf"/>
</dbReference>
<evidence type="ECO:0000256" key="12">
    <source>
        <dbReference type="ARBA" id="ARBA00023014"/>
    </source>
</evidence>
<comment type="catalytic activity">
    <reaction evidence="16">
        <text>an aldehyde + O2 + H2O = a carboxylate + H2O2 + H(+)</text>
        <dbReference type="Rhea" id="RHEA:16829"/>
        <dbReference type="ChEBI" id="CHEBI:15377"/>
        <dbReference type="ChEBI" id="CHEBI:15378"/>
        <dbReference type="ChEBI" id="CHEBI:15379"/>
        <dbReference type="ChEBI" id="CHEBI:16240"/>
        <dbReference type="ChEBI" id="CHEBI:17478"/>
        <dbReference type="ChEBI" id="CHEBI:29067"/>
        <dbReference type="EC" id="1.2.3.1"/>
    </reaction>
</comment>
<feature type="region of interest" description="Disordered" evidence="21">
    <location>
        <begin position="565"/>
        <end position="589"/>
    </location>
</feature>
<evidence type="ECO:0000256" key="9">
    <source>
        <dbReference type="ARBA" id="ARBA00022865"/>
    </source>
</evidence>
<dbReference type="InterPro" id="IPR008274">
    <property type="entry name" value="AldOxase/xan_DH_MoCoBD1"/>
</dbReference>
<dbReference type="InterPro" id="IPR016169">
    <property type="entry name" value="FAD-bd_PCMH_sub2"/>
</dbReference>
<accession>A0A9R1ES69</accession>
<keyword evidence="13" id="KW-0520">NAD</keyword>
<dbReference type="Pfam" id="PF01315">
    <property type="entry name" value="Ald_Xan_dh_C"/>
    <property type="match status" value="1"/>
</dbReference>
<dbReference type="GO" id="GO:0004031">
    <property type="term" value="F:aldehyde oxidase activity"/>
    <property type="evidence" value="ECO:0007669"/>
    <property type="project" value="UniProtKB-EC"/>
</dbReference>
<dbReference type="InterPro" id="IPR002346">
    <property type="entry name" value="Mopterin_DH_FAD-bd"/>
</dbReference>
<dbReference type="InterPro" id="IPR016166">
    <property type="entry name" value="FAD-bd_PCMH"/>
</dbReference>
<feature type="binding site" evidence="20">
    <location>
        <position position="167"/>
    </location>
    <ligand>
        <name>[2Fe-2S] cluster</name>
        <dbReference type="ChEBI" id="CHEBI:190135"/>
        <label>2</label>
    </ligand>
</feature>
<dbReference type="InterPro" id="IPR036856">
    <property type="entry name" value="Ald_Oxase/Xan_DH_a/b_sf"/>
</dbReference>
<dbReference type="InterPro" id="IPR006058">
    <property type="entry name" value="2Fe2S_fd_BS"/>
</dbReference>
<dbReference type="Gene3D" id="3.30.465.10">
    <property type="match status" value="1"/>
</dbReference>
<dbReference type="FunFam" id="3.30.365.10:FF:000001">
    <property type="entry name" value="Xanthine dehydrogenase oxidase"/>
    <property type="match status" value="1"/>
</dbReference>
<evidence type="ECO:0000256" key="15">
    <source>
        <dbReference type="ARBA" id="ARBA00034078"/>
    </source>
</evidence>
<comment type="cofactor">
    <cofactor evidence="20">
        <name>Mo-molybdopterin</name>
        <dbReference type="ChEBI" id="CHEBI:71302"/>
    </cofactor>
    <text evidence="20">Binds 1 Mo-molybdopterin (Mo-MPT) cofactor per subunit.</text>
</comment>
<gene>
    <name evidence="24" type="ORF">CFC21_029583</name>
</gene>
<keyword evidence="14" id="KW-0073">Auxin biosynthesis</keyword>
<evidence type="ECO:0000256" key="10">
    <source>
        <dbReference type="ARBA" id="ARBA00023002"/>
    </source>
</evidence>
<keyword evidence="9" id="KW-0937">Abscisic acid biosynthesis</keyword>
<dbReference type="GO" id="GO:0071949">
    <property type="term" value="F:FAD binding"/>
    <property type="evidence" value="ECO:0007669"/>
    <property type="project" value="InterPro"/>
</dbReference>
<feature type="binding site" evidence="20">
    <location>
        <position position="79"/>
    </location>
    <ligand>
        <name>[2Fe-2S] cluster</name>
        <dbReference type="ChEBI" id="CHEBI:190135"/>
        <label>1</label>
    </ligand>
</feature>
<dbReference type="InterPro" id="IPR036884">
    <property type="entry name" value="2Fe-2S-bd_dom_sf"/>
</dbReference>